<reference evidence="1" key="2">
    <citation type="submission" date="2019-07" db="EMBL/GenBank/DDBJ databases">
        <authorList>
            <person name="Yang Y."/>
            <person name="Bocs S."/>
            <person name="Baudouin L."/>
        </authorList>
    </citation>
    <scope>NUCLEOTIDE SEQUENCE</scope>
    <source>
        <tissue evidence="1">Spear leaf of Hainan Tall coconut</tissue>
    </source>
</reference>
<proteinExistence type="predicted"/>
<sequence>MVPTNTNALSIGLSSLSYNDVKSPPLRTLSNNLLPTSLQHVGMAETLYIPRTIPSSSLQLSESGPMAFNELGDINIGRWMAGSINMSATALLQKAAQIGATASKNTISSTMMPGNFTSVMVGPDQASGSRPHGPMKAHGLFDHMQSQGNQSQPVRINGGITNQFYDPSVNNIGFFTPVGMSMIGHDDGLLRNVEHGGDSGASGGDVTMVDFLGVGGERSLHWQKQQQAREYGGIGHQQRLDVFHPFQK</sequence>
<dbReference type="AlphaFoldDB" id="A0A8K0N014"/>
<accession>A0A8K0N014</accession>
<reference evidence="1" key="1">
    <citation type="journal article" date="2017" name="Gigascience">
        <title>The genome draft of coconut (Cocos nucifera).</title>
        <authorList>
            <person name="Xiao Y."/>
            <person name="Xu P."/>
            <person name="Fan H."/>
            <person name="Baudouin L."/>
            <person name="Xia W."/>
            <person name="Bocs S."/>
            <person name="Xu J."/>
            <person name="Li Q."/>
            <person name="Guo A."/>
            <person name="Zhou L."/>
            <person name="Li J."/>
            <person name="Wu Y."/>
            <person name="Ma Z."/>
            <person name="Armero A."/>
            <person name="Issali A.E."/>
            <person name="Liu N."/>
            <person name="Peng M."/>
            <person name="Yang Y."/>
        </authorList>
    </citation>
    <scope>NUCLEOTIDE SEQUENCE</scope>
    <source>
        <tissue evidence="1">Spear leaf of Hainan Tall coconut</tissue>
    </source>
</reference>
<evidence type="ECO:0000313" key="2">
    <source>
        <dbReference type="Proteomes" id="UP000797356"/>
    </source>
</evidence>
<evidence type="ECO:0000313" key="1">
    <source>
        <dbReference type="EMBL" id="KAG1338630.1"/>
    </source>
</evidence>
<dbReference type="EMBL" id="CM017875">
    <property type="protein sequence ID" value="KAG1338630.1"/>
    <property type="molecule type" value="Genomic_DNA"/>
</dbReference>
<name>A0A8K0N014_COCNU</name>
<dbReference type="Proteomes" id="UP000797356">
    <property type="component" value="Chromosome 4"/>
</dbReference>
<comment type="caution">
    <text evidence="1">The sequence shown here is derived from an EMBL/GenBank/DDBJ whole genome shotgun (WGS) entry which is preliminary data.</text>
</comment>
<gene>
    <name evidence="1" type="ORF">COCNU_04G009360</name>
</gene>
<protein>
    <submittedName>
        <fullName evidence="1">Putative zinc finger protein GAI-ASSOCIATED FACTOR 1-like</fullName>
    </submittedName>
</protein>
<organism evidence="1 2">
    <name type="scientific">Cocos nucifera</name>
    <name type="common">Coconut palm</name>
    <dbReference type="NCBI Taxonomy" id="13894"/>
    <lineage>
        <taxon>Eukaryota</taxon>
        <taxon>Viridiplantae</taxon>
        <taxon>Streptophyta</taxon>
        <taxon>Embryophyta</taxon>
        <taxon>Tracheophyta</taxon>
        <taxon>Spermatophyta</taxon>
        <taxon>Magnoliopsida</taxon>
        <taxon>Liliopsida</taxon>
        <taxon>Arecaceae</taxon>
        <taxon>Arecoideae</taxon>
        <taxon>Cocoseae</taxon>
        <taxon>Attaleinae</taxon>
        <taxon>Cocos</taxon>
    </lineage>
</organism>
<dbReference type="OrthoDB" id="6354171at2759"/>
<keyword evidence="2" id="KW-1185">Reference proteome</keyword>